<evidence type="ECO:0000256" key="1">
    <source>
        <dbReference type="ARBA" id="ARBA00001974"/>
    </source>
</evidence>
<comment type="cofactor">
    <cofactor evidence="1">
        <name>FAD</name>
        <dbReference type="ChEBI" id="CHEBI:57692"/>
    </cofactor>
</comment>
<protein>
    <recommendedName>
        <fullName evidence="4">Amine oxidase domain-containing protein</fullName>
    </recommendedName>
</protein>
<name>A0A1I0XDY6_9RHOB</name>
<dbReference type="EMBL" id="FOJU01000003">
    <property type="protein sequence ID" value="SFA99232.1"/>
    <property type="molecule type" value="Genomic_DNA"/>
</dbReference>
<dbReference type="InterPro" id="IPR002937">
    <property type="entry name" value="Amino_oxidase"/>
</dbReference>
<dbReference type="OrthoDB" id="20837at2"/>
<dbReference type="PANTHER" id="PTHR42923:SF17">
    <property type="entry name" value="AMINE OXIDASE DOMAIN-CONTAINING PROTEIN"/>
    <property type="match status" value="1"/>
</dbReference>
<organism evidence="5 6">
    <name type="scientific">Poseidonocella pacifica</name>
    <dbReference type="NCBI Taxonomy" id="871651"/>
    <lineage>
        <taxon>Bacteria</taxon>
        <taxon>Pseudomonadati</taxon>
        <taxon>Pseudomonadota</taxon>
        <taxon>Alphaproteobacteria</taxon>
        <taxon>Rhodobacterales</taxon>
        <taxon>Roseobacteraceae</taxon>
        <taxon>Poseidonocella</taxon>
    </lineage>
</organism>
<dbReference type="STRING" id="871651.SAMN05421688_2174"/>
<feature type="domain" description="Amine oxidase" evidence="4">
    <location>
        <begin position="21"/>
        <end position="277"/>
    </location>
</feature>
<keyword evidence="2" id="KW-0560">Oxidoreductase</keyword>
<dbReference type="AlphaFoldDB" id="A0A1I0XDY6"/>
<dbReference type="InterPro" id="IPR001613">
    <property type="entry name" value="Flavin_amine_oxidase"/>
</dbReference>
<gene>
    <name evidence="5" type="ORF">SAMN05421688_2174</name>
</gene>
<evidence type="ECO:0000259" key="4">
    <source>
        <dbReference type="Pfam" id="PF01593"/>
    </source>
</evidence>
<proteinExistence type="predicted"/>
<dbReference type="GO" id="GO:0016491">
    <property type="term" value="F:oxidoreductase activity"/>
    <property type="evidence" value="ECO:0007669"/>
    <property type="project" value="UniProtKB-KW"/>
</dbReference>
<dbReference type="InterPro" id="IPR050464">
    <property type="entry name" value="Zeta_carotene_desat/Oxidored"/>
</dbReference>
<keyword evidence="6" id="KW-1185">Reference proteome</keyword>
<dbReference type="Proteomes" id="UP000198796">
    <property type="component" value="Unassembled WGS sequence"/>
</dbReference>
<evidence type="ECO:0000313" key="6">
    <source>
        <dbReference type="Proteomes" id="UP000198796"/>
    </source>
</evidence>
<dbReference type="PANTHER" id="PTHR42923">
    <property type="entry name" value="PROTOPORPHYRINOGEN OXIDASE"/>
    <property type="match status" value="1"/>
</dbReference>
<reference evidence="5 6" key="1">
    <citation type="submission" date="2016-10" db="EMBL/GenBank/DDBJ databases">
        <authorList>
            <person name="de Groot N.N."/>
        </authorList>
    </citation>
    <scope>NUCLEOTIDE SEQUENCE [LARGE SCALE GENOMIC DNA]</scope>
    <source>
        <strain evidence="5 6">DSM 29316</strain>
    </source>
</reference>
<dbReference type="Pfam" id="PF01593">
    <property type="entry name" value="Amino_oxidase"/>
    <property type="match status" value="1"/>
</dbReference>
<accession>A0A1I0XDY6</accession>
<feature type="binding site" evidence="3">
    <location>
        <position position="242"/>
    </location>
    <ligand>
        <name>FAD</name>
        <dbReference type="ChEBI" id="CHEBI:57692"/>
    </ligand>
</feature>
<dbReference type="SUPFAM" id="SSF51905">
    <property type="entry name" value="FAD/NAD(P)-binding domain"/>
    <property type="match status" value="1"/>
</dbReference>
<dbReference type="RefSeq" id="WP_092064412.1">
    <property type="nucleotide sequence ID" value="NZ_FOJU01000003.1"/>
</dbReference>
<evidence type="ECO:0000313" key="5">
    <source>
        <dbReference type="EMBL" id="SFA99232.1"/>
    </source>
</evidence>
<sequence>MPFEERPNGYRPKIAVIGGGISGMGAAHMLADHAEVVLYESEPRLGGHARTVMAGRRGDQPVDTGFIVFNYENYPQLAGLFKEIDAPIARSNMSFGASIDGGRLEYGLATIGALFAQKKNVVSHRFLRMCRDILHFNANAMRLAEAERGLTVREFLVRMGTGDWFRDYYLSPLSGAIWSAPVNRILDFPAQSMIQFFDNHALLSHTGQHQWFTVRGGSQEYVTRLEAHLRKAGVEIRTGAPVASVRRMGESVELRPAGGEGEHFDEVIFATHTDVTLRLLSDANDEERALLGAIRYQPNEVTLHADDRIMPRSRRVWSSWNYTEQRDKSAEHIDLTYWMNSLQPIPMNDQMFVTLNSSRPIREELIYDQVTLDHPVYDLGALAAQEGLAARNGARRTWFCGAWMGHGFHEDGLASAADVARRIVAGSMAKSMAAE</sequence>
<evidence type="ECO:0000256" key="3">
    <source>
        <dbReference type="PIRSR" id="PIRSR601613-1"/>
    </source>
</evidence>
<feature type="binding site" evidence="3">
    <location>
        <position position="22"/>
    </location>
    <ligand>
        <name>FAD</name>
        <dbReference type="ChEBI" id="CHEBI:57692"/>
    </ligand>
</feature>
<dbReference type="PRINTS" id="PR00757">
    <property type="entry name" value="AMINEOXDASEF"/>
</dbReference>
<dbReference type="InterPro" id="IPR036188">
    <property type="entry name" value="FAD/NAD-bd_sf"/>
</dbReference>
<dbReference type="Gene3D" id="3.50.50.60">
    <property type="entry name" value="FAD/NAD(P)-binding domain"/>
    <property type="match status" value="2"/>
</dbReference>
<evidence type="ECO:0000256" key="2">
    <source>
        <dbReference type="ARBA" id="ARBA00023002"/>
    </source>
</evidence>